<evidence type="ECO:0000313" key="3">
    <source>
        <dbReference type="EMBL" id="KAF3031255.1"/>
    </source>
</evidence>
<feature type="domain" description="DNA/RNA-binding" evidence="2">
    <location>
        <begin position="243"/>
        <end position="354"/>
    </location>
</feature>
<keyword evidence="4" id="KW-1185">Reference proteome</keyword>
<feature type="compositionally biased region" description="Polar residues" evidence="1">
    <location>
        <begin position="1"/>
        <end position="19"/>
    </location>
</feature>
<dbReference type="OrthoDB" id="2017974at2759"/>
<organism evidence="3 4">
    <name type="scientific">Didymella heteroderae</name>
    <dbReference type="NCBI Taxonomy" id="1769908"/>
    <lineage>
        <taxon>Eukaryota</taxon>
        <taxon>Fungi</taxon>
        <taxon>Dikarya</taxon>
        <taxon>Ascomycota</taxon>
        <taxon>Pezizomycotina</taxon>
        <taxon>Dothideomycetes</taxon>
        <taxon>Pleosporomycetidae</taxon>
        <taxon>Pleosporales</taxon>
        <taxon>Pleosporineae</taxon>
        <taxon>Didymellaceae</taxon>
        <taxon>Didymella</taxon>
    </lineage>
</organism>
<dbReference type="GO" id="GO:0000184">
    <property type="term" value="P:nuclear-transcribed mRNA catabolic process, nonsense-mediated decay"/>
    <property type="evidence" value="ECO:0007669"/>
    <property type="project" value="TreeGrafter"/>
</dbReference>
<evidence type="ECO:0000313" key="4">
    <source>
        <dbReference type="Proteomes" id="UP000758155"/>
    </source>
</evidence>
<dbReference type="InterPro" id="IPR018834">
    <property type="entry name" value="DNA/RNA-bd_Est1-type"/>
</dbReference>
<dbReference type="FunFam" id="1.25.40.10:FF:000202">
    <property type="entry name" value="Unplaced genomic scaffold supercont1.7, whole genome shotgun sequence"/>
    <property type="match status" value="1"/>
</dbReference>
<dbReference type="Proteomes" id="UP000758155">
    <property type="component" value="Unassembled WGS sequence"/>
</dbReference>
<dbReference type="InterPro" id="IPR045153">
    <property type="entry name" value="Est1/Ebs1-like"/>
</dbReference>
<dbReference type="Pfam" id="PF10373">
    <property type="entry name" value="EST1_DNA_bind"/>
    <property type="match status" value="1"/>
</dbReference>
<sequence length="603" mass="69615">MSTESSFVRTLRAQPSFNKGANGHRNDVLSRSKKSCLQTNPGGEQDVDFSPKTSAQKPGGPPRVPEGSSKLKFFELQKYDPRYPGLLLQPDSRPITQEQLTSEVKSIYAGLTMVETKCIHVDREQAAAPEDPNKELSPDHWQALIALHPSPALRRLAEKYTMPARMWKHGIHSFLELLRQDIEKRKEYMLAFIILAYQMVALLYETVPAFENTWIECLGDLGRYRMTIEETDISHRETWRKIAWSWYSKAADNNPLVGRLYHHLAILARPNLLQQIYYYGRSMHSVEPFPNAGDSVRTLFKSFLENDKDNKPFEYTPGLPIDALFTMVHALQFSLLVKDWKDQARQDLKSSLDEHIDRATAEWKEQGVYIAVTNISAWFDYGFDRNSLRHVFLLRRKERKDLHFVAAPNLQSSKDLQEPLYTKQELRHMLSENERDPVFRERKMLTNEMFALALHRIGDKNVLSHVHIMLAFIATIAASDIASHIIDHTPWTDVVDFLNTLIKTENQQSQGNSINESLAQPVFPAEGEKRAKDDPPLPEDWLIRGLIWAEEYLPANWFDREVDADDRYLELASTAHRRSIRILRLGCQISSTLDLIRRRPTDL</sequence>
<name>A0A9P4WFW3_9PLEO</name>
<dbReference type="PANTHER" id="PTHR15696">
    <property type="entry name" value="SMG-7 SUPPRESSOR WITH MORPHOLOGICAL EFFECT ON GENITALIA PROTEIN 7"/>
    <property type="match status" value="1"/>
</dbReference>
<dbReference type="GO" id="GO:0005697">
    <property type="term" value="C:telomerase holoenzyme complex"/>
    <property type="evidence" value="ECO:0007669"/>
    <property type="project" value="TreeGrafter"/>
</dbReference>
<feature type="region of interest" description="Disordered" evidence="1">
    <location>
        <begin position="1"/>
        <end position="70"/>
    </location>
</feature>
<proteinExistence type="predicted"/>
<evidence type="ECO:0000256" key="1">
    <source>
        <dbReference type="SAM" id="MobiDB-lite"/>
    </source>
</evidence>
<dbReference type="Gene3D" id="1.25.40.10">
    <property type="entry name" value="Tetratricopeptide repeat domain"/>
    <property type="match status" value="1"/>
</dbReference>
<evidence type="ECO:0000259" key="2">
    <source>
        <dbReference type="Pfam" id="PF10373"/>
    </source>
</evidence>
<comment type="caution">
    <text evidence="3">The sequence shown here is derived from an EMBL/GenBank/DDBJ whole genome shotgun (WGS) entry which is preliminary data.</text>
</comment>
<gene>
    <name evidence="3" type="ORF">E8E12_001203</name>
</gene>
<protein>
    <recommendedName>
        <fullName evidence="2">DNA/RNA-binding domain-containing protein</fullName>
    </recommendedName>
</protein>
<dbReference type="GO" id="GO:0042162">
    <property type="term" value="F:telomeric DNA binding"/>
    <property type="evidence" value="ECO:0007669"/>
    <property type="project" value="TreeGrafter"/>
</dbReference>
<dbReference type="SUPFAM" id="SSF48452">
    <property type="entry name" value="TPR-like"/>
    <property type="match status" value="1"/>
</dbReference>
<dbReference type="PANTHER" id="PTHR15696:SF0">
    <property type="entry name" value="TELOMERASE-BINDING PROTEIN EST1A"/>
    <property type="match status" value="1"/>
</dbReference>
<dbReference type="InterPro" id="IPR011990">
    <property type="entry name" value="TPR-like_helical_dom_sf"/>
</dbReference>
<dbReference type="AlphaFoldDB" id="A0A9P4WFW3"/>
<accession>A0A9P4WFW3</accession>
<dbReference type="GO" id="GO:0070034">
    <property type="term" value="F:telomerase RNA binding"/>
    <property type="evidence" value="ECO:0007669"/>
    <property type="project" value="TreeGrafter"/>
</dbReference>
<dbReference type="EMBL" id="SWKV01000174">
    <property type="protein sequence ID" value="KAF3031255.1"/>
    <property type="molecule type" value="Genomic_DNA"/>
</dbReference>
<reference evidence="3" key="1">
    <citation type="submission" date="2019-04" db="EMBL/GenBank/DDBJ databases">
        <title>Sequencing of skin fungus with MAO and IRED activity.</title>
        <authorList>
            <person name="Marsaioli A.J."/>
            <person name="Bonatto J.M.C."/>
            <person name="Reis Junior O."/>
        </authorList>
    </citation>
    <scope>NUCLEOTIDE SEQUENCE</scope>
    <source>
        <strain evidence="3">28M1</strain>
    </source>
</reference>